<dbReference type="InterPro" id="IPR027417">
    <property type="entry name" value="P-loop_NTPase"/>
</dbReference>
<evidence type="ECO:0000256" key="1">
    <source>
        <dbReference type="ARBA" id="ARBA00022741"/>
    </source>
</evidence>
<dbReference type="PROSITE" id="PS51193">
    <property type="entry name" value="HELICASE_ATP_BIND_2"/>
    <property type="match status" value="1"/>
</dbReference>
<dbReference type="PANTHER" id="PTHR11472">
    <property type="entry name" value="DNA REPAIR DEAD HELICASE RAD3/XP-D SUBFAMILY MEMBER"/>
    <property type="match status" value="1"/>
</dbReference>
<keyword evidence="2" id="KW-0378">Hydrolase</keyword>
<evidence type="ECO:0000313" key="7">
    <source>
        <dbReference type="Proteomes" id="UP000011721"/>
    </source>
</evidence>
<evidence type="ECO:0000256" key="2">
    <source>
        <dbReference type="ARBA" id="ARBA00022801"/>
    </source>
</evidence>
<dbReference type="PANTHER" id="PTHR11472:SF34">
    <property type="entry name" value="REGULATOR OF TELOMERE ELONGATION HELICASE 1"/>
    <property type="match status" value="1"/>
</dbReference>
<evidence type="ECO:0000259" key="5">
    <source>
        <dbReference type="PROSITE" id="PS51193"/>
    </source>
</evidence>
<gene>
    <name evidence="6" type="ordered locus">UWK_01887</name>
</gene>
<dbReference type="SUPFAM" id="SSF52540">
    <property type="entry name" value="P-loop containing nucleoside triphosphate hydrolases"/>
    <property type="match status" value="2"/>
</dbReference>
<organism evidence="6 7">
    <name type="scientific">Desulfocapsa sulfexigens (strain DSM 10523 / SB164P1)</name>
    <dbReference type="NCBI Taxonomy" id="1167006"/>
    <lineage>
        <taxon>Bacteria</taxon>
        <taxon>Pseudomonadati</taxon>
        <taxon>Thermodesulfobacteriota</taxon>
        <taxon>Desulfobulbia</taxon>
        <taxon>Desulfobulbales</taxon>
        <taxon>Desulfocapsaceae</taxon>
        <taxon>Desulfocapsa</taxon>
    </lineage>
</organism>
<dbReference type="KEGG" id="dsf:UWK_01887"/>
<sequence>MKDVFAEGGKLSSELKGFEPRVGQQVMAEAVAEILAEGNERTDGRASLLLVEAETGIGKTLAYLVPALLSGQRVVISTATINLQDQIVKKEIPLLETALEMDIPALCVKGRQNYLCHYRWFQYCSNPQMSLLEDDDISKIEKWLQKTESGDRAELAWLPDRSPLWPKISAQSNQCMGSDCPEFQLCFVNRLRKRAGSARILIVNHHLFFSDLALRQKGFAEILPRYQAVVFDEAHHLENVATDFFGKHFSHYQLIDLIGDIERHAETDLEASVYDRLIGSTRGLRQRLDNFTALFPVEKGRYPLTPLVEKLEAFGWQEALTGLTQGLSTLAVRCVDLAGHGEIWNLLSDRAIELQNILLHIAKPGEEEEGYFIRWYERRERTVSLSATPVKVAEELENCLYNSVQSCIMTSATLTTGGTFKYMQERLGIDDTCKTLRLQSPFDYTGRTLLYVPEQGFPEATAIHYNASLNDRIYELLKISKGRALVLFTSIRAMDFAAGYLRGKLLYPLLVQGTASRHALLDEFRETNESVLLAVASFWEGVDVSGDSLSCVIIDKLPFEVPSDPVIQARMKAIEADGGKPFFQFQIPRAILTLRQGVGRLMRSTSDRGIIGILDIRLYSKGYGRIFRASLPPSPVVRTLEAVEDFFTREQK</sequence>
<dbReference type="AlphaFoldDB" id="M1NFL6"/>
<dbReference type="PATRIC" id="fig|1167006.5.peg.2078"/>
<dbReference type="Pfam" id="PF00270">
    <property type="entry name" value="DEAD"/>
    <property type="match status" value="1"/>
</dbReference>
<dbReference type="GO" id="GO:0006281">
    <property type="term" value="P:DNA repair"/>
    <property type="evidence" value="ECO:0007669"/>
    <property type="project" value="TreeGrafter"/>
</dbReference>
<evidence type="ECO:0000256" key="3">
    <source>
        <dbReference type="ARBA" id="ARBA00022840"/>
    </source>
</evidence>
<reference evidence="7" key="1">
    <citation type="journal article" date="2013" name="Stand. Genomic Sci.">
        <title>Complete genome sequence of Desulfocapsa sulfexigens, a marine deltaproteobacterium specialized in disproportionating inorganic sulfur compounds.</title>
        <authorList>
            <person name="Finster K.W."/>
            <person name="Kjeldsen K.U."/>
            <person name="Kube M."/>
            <person name="Reinhardt R."/>
            <person name="Mussmann M."/>
            <person name="Amann R."/>
            <person name="Schreiber L."/>
        </authorList>
    </citation>
    <scope>NUCLEOTIDE SEQUENCE [LARGE SCALE GENOMIC DNA]</scope>
    <source>
        <strain evidence="7">DSM 10523 / SB164P1</strain>
    </source>
</reference>
<protein>
    <submittedName>
        <fullName evidence="6">DNA helicase, Rad3</fullName>
    </submittedName>
</protein>
<dbReference type="RefSeq" id="WP_015404135.1">
    <property type="nucleotide sequence ID" value="NC_020304.1"/>
</dbReference>
<proteinExistence type="inferred from homology"/>
<dbReference type="STRING" id="1167006.UWK_01887"/>
<dbReference type="OrthoDB" id="9805194at2"/>
<dbReference type="GO" id="GO:0016818">
    <property type="term" value="F:hydrolase activity, acting on acid anhydrides, in phosphorus-containing anhydrides"/>
    <property type="evidence" value="ECO:0007669"/>
    <property type="project" value="InterPro"/>
</dbReference>
<dbReference type="EMBL" id="CP003985">
    <property type="protein sequence ID" value="AGF78444.1"/>
    <property type="molecule type" value="Genomic_DNA"/>
</dbReference>
<dbReference type="InterPro" id="IPR006555">
    <property type="entry name" value="ATP-dep_Helicase_C"/>
</dbReference>
<keyword evidence="1" id="KW-0547">Nucleotide-binding</keyword>
<dbReference type="InterPro" id="IPR014013">
    <property type="entry name" value="Helic_SF1/SF2_ATP-bd_DinG/Rad3"/>
</dbReference>
<dbReference type="SMART" id="SM00491">
    <property type="entry name" value="HELICc2"/>
    <property type="match status" value="1"/>
</dbReference>
<dbReference type="GO" id="GO:0005524">
    <property type="term" value="F:ATP binding"/>
    <property type="evidence" value="ECO:0007669"/>
    <property type="project" value="UniProtKB-KW"/>
</dbReference>
<keyword evidence="7" id="KW-1185">Reference proteome</keyword>
<keyword evidence="3" id="KW-0067">ATP-binding</keyword>
<accession>M1NFL6</accession>
<name>M1NFL6_DESSD</name>
<dbReference type="Pfam" id="PF13307">
    <property type="entry name" value="Helicase_C_2"/>
    <property type="match status" value="1"/>
</dbReference>
<evidence type="ECO:0000313" key="6">
    <source>
        <dbReference type="EMBL" id="AGF78444.1"/>
    </source>
</evidence>
<evidence type="ECO:0000256" key="4">
    <source>
        <dbReference type="ARBA" id="ARBA00038058"/>
    </source>
</evidence>
<feature type="domain" description="Helicase ATP-binding" evidence="5">
    <location>
        <begin position="10"/>
        <end position="298"/>
    </location>
</feature>
<dbReference type="GO" id="GO:0003678">
    <property type="term" value="F:DNA helicase activity"/>
    <property type="evidence" value="ECO:0007669"/>
    <property type="project" value="TreeGrafter"/>
</dbReference>
<dbReference type="Proteomes" id="UP000011721">
    <property type="component" value="Chromosome"/>
</dbReference>
<dbReference type="InterPro" id="IPR045028">
    <property type="entry name" value="DinG/Rad3-like"/>
</dbReference>
<keyword evidence="6" id="KW-0347">Helicase</keyword>
<dbReference type="Gene3D" id="3.40.50.300">
    <property type="entry name" value="P-loop containing nucleotide triphosphate hydrolases"/>
    <property type="match status" value="2"/>
</dbReference>
<comment type="similarity">
    <text evidence="4">Belongs to the helicase family. DinG subfamily.</text>
</comment>
<dbReference type="GO" id="GO:0003676">
    <property type="term" value="F:nucleic acid binding"/>
    <property type="evidence" value="ECO:0007669"/>
    <property type="project" value="InterPro"/>
</dbReference>
<dbReference type="eggNOG" id="COG1199">
    <property type="taxonomic scope" value="Bacteria"/>
</dbReference>
<dbReference type="InterPro" id="IPR011545">
    <property type="entry name" value="DEAD/DEAH_box_helicase_dom"/>
</dbReference>
<dbReference type="HOGENOM" id="CLU_012117_2_0_7"/>